<feature type="transmembrane region" description="Helical" evidence="1">
    <location>
        <begin position="368"/>
        <end position="390"/>
    </location>
</feature>
<reference evidence="3 4" key="1">
    <citation type="submission" date="2016-05" db="EMBL/GenBank/DDBJ databases">
        <title>First whole genome sequencing of Entamoeba histolytica HM1:IMSS-clone-6.</title>
        <authorList>
            <person name="Mukherjee Avik.K."/>
            <person name="Izumyama S."/>
            <person name="Nakada-Tsukui K."/>
            <person name="Nozaki T."/>
        </authorList>
    </citation>
    <scope>NUCLEOTIDE SEQUENCE [LARGE SCALE GENOMIC DNA]</scope>
    <source>
        <strain evidence="3 4">HM1:IMSS clone 6</strain>
    </source>
</reference>
<keyword evidence="1" id="KW-0812">Transmembrane</keyword>
<evidence type="ECO:0008006" key="5">
    <source>
        <dbReference type="Google" id="ProtNLM"/>
    </source>
</evidence>
<proteinExistence type="predicted"/>
<name>A0A175JV13_ENTHI</name>
<dbReference type="VEuPathDB" id="AmoebaDB:EHI_139470"/>
<feature type="chain" id="PRO_5008039958" description="Protein kinase domain containing protein" evidence="2">
    <location>
        <begin position="19"/>
        <end position="739"/>
    </location>
</feature>
<dbReference type="VEuPathDB" id="AmoebaDB:EHI5A_030030"/>
<protein>
    <recommendedName>
        <fullName evidence="5">Protein kinase domain containing protein</fullName>
    </recommendedName>
</protein>
<dbReference type="VEuPathDB" id="AmoebaDB:EHI8A_208230"/>
<comment type="caution">
    <text evidence="3">The sequence shown here is derived from an EMBL/GenBank/DDBJ whole genome shotgun (WGS) entry which is preliminary data.</text>
</comment>
<dbReference type="VEuPathDB" id="AmoebaDB:KM1_034400"/>
<feature type="signal peptide" evidence="2">
    <location>
        <begin position="1"/>
        <end position="18"/>
    </location>
</feature>
<evidence type="ECO:0000313" key="4">
    <source>
        <dbReference type="Proteomes" id="UP000078387"/>
    </source>
</evidence>
<keyword evidence="2" id="KW-0732">Signal</keyword>
<dbReference type="AlphaFoldDB" id="A0A175JV13"/>
<dbReference type="EMBL" id="BDEQ01000001">
    <property type="protein sequence ID" value="GAT97256.1"/>
    <property type="molecule type" value="Genomic_DNA"/>
</dbReference>
<sequence>MLIFIFFTSLFALNPVDFSMSNKSHVILDTYFNELSDYRYSLITRYEKTRPNQFFVDAKVSNSTILTASFFDPPQHPKSININENIIVINQGKVYHYKYSTPSNITVMPTKIDLTSPIEVIGEQFVVCVGGSISIFQSNGQVENKTDIECGEYLSHGHDIFAIKKGIETRLYKIPQLNIIYSYSINNTSPTAYHDPMVLNIFDVAYTAITSNNIIEVRSPNDYKSVEYLNIPFYHPNDVLFNSSQTNILQTYGSIIVIGLFGHDNGSGAVEMYYDNYAVLHKHHIRFTKIGRISIGEHYDFKGYTTTLDGEEVLVGGMYSNINDHPYGIDIRNSLKKYCNQNDCTCPNGYYLNEDTWKCYVVIDIGSIIIIQLISVLIFIASMILLVIIYRGWALASPAIPPLITPSWLTFGFNEEAPVHTQIEEALTITNASDTLMECKVEVPISYRISYCAKPQYIDIKPHSSEKVRICITIECSCQPNEGIVISTGESAVRIPLVIKTVDDYVIDSENLIEQRIRCQSCIGVFRDCVFKSQNKESGVVLALPLEPALHESSINHIKSLIVESQYLCSPQKVALSPNALILVYNTFYSTINELDQNNEILIIKVCCDAIEGLIELKKKGIVFKQLCQHNIVVVSTDLKQVCGKLIGWELPYHLFPPSLHPCCQKYSKECEDGENEDIKAFGNVLSHLLDESNQTIHKICEECIKCTDTVTLENIKNQLILYLNQVQQTRTNQNIIYT</sequence>
<dbReference type="InterPro" id="IPR053215">
    <property type="entry name" value="TKL_Ser/Thr_kinase"/>
</dbReference>
<evidence type="ECO:0000256" key="1">
    <source>
        <dbReference type="SAM" id="Phobius"/>
    </source>
</evidence>
<dbReference type="VEuPathDB" id="AmoebaDB:EHI7A_015680"/>
<organism evidence="3 4">
    <name type="scientific">Entamoeba histolytica</name>
    <dbReference type="NCBI Taxonomy" id="5759"/>
    <lineage>
        <taxon>Eukaryota</taxon>
        <taxon>Amoebozoa</taxon>
        <taxon>Evosea</taxon>
        <taxon>Archamoebae</taxon>
        <taxon>Mastigamoebida</taxon>
        <taxon>Entamoebidae</taxon>
        <taxon>Entamoeba</taxon>
    </lineage>
</organism>
<dbReference type="PANTHER" id="PTHR45756:SF1">
    <property type="entry name" value="PROTEIN KINASE DOMAIN CONTAINING PROTEIN"/>
    <property type="match status" value="1"/>
</dbReference>
<dbReference type="Proteomes" id="UP000078387">
    <property type="component" value="Unassembled WGS sequence"/>
</dbReference>
<keyword evidence="1" id="KW-0472">Membrane</keyword>
<accession>A0A175JV13</accession>
<keyword evidence="1" id="KW-1133">Transmembrane helix</keyword>
<gene>
    <name evidence="3" type="ORF">CL6EHI_139470</name>
</gene>
<dbReference type="PANTHER" id="PTHR45756">
    <property type="entry name" value="PALMITOYLTRANSFERASE"/>
    <property type="match status" value="1"/>
</dbReference>
<evidence type="ECO:0000256" key="2">
    <source>
        <dbReference type="SAM" id="SignalP"/>
    </source>
</evidence>
<evidence type="ECO:0000313" key="3">
    <source>
        <dbReference type="EMBL" id="GAT97256.1"/>
    </source>
</evidence>
<dbReference type="eggNOG" id="ENOG502RFMR">
    <property type="taxonomic scope" value="Eukaryota"/>
</dbReference>